<evidence type="ECO:0000259" key="3">
    <source>
        <dbReference type="Pfam" id="PF02397"/>
    </source>
</evidence>
<name>A0A9D1H1I5_9FIRM</name>
<evidence type="ECO:0000313" key="5">
    <source>
        <dbReference type="Proteomes" id="UP000824165"/>
    </source>
</evidence>
<dbReference type="PANTHER" id="PTHR30576">
    <property type="entry name" value="COLANIC BIOSYNTHESIS UDP-GLUCOSE LIPID CARRIER TRANSFERASE"/>
    <property type="match status" value="1"/>
</dbReference>
<organism evidence="4 5">
    <name type="scientific">Candidatus Ornithomonoglobus intestinigallinarum</name>
    <dbReference type="NCBI Taxonomy" id="2840894"/>
    <lineage>
        <taxon>Bacteria</taxon>
        <taxon>Bacillati</taxon>
        <taxon>Bacillota</taxon>
        <taxon>Clostridia</taxon>
        <taxon>Candidatus Ornithomonoglobus</taxon>
    </lineage>
</organism>
<feature type="domain" description="Bacterial sugar transferase" evidence="3">
    <location>
        <begin position="28"/>
        <end position="209"/>
    </location>
</feature>
<gene>
    <name evidence="4" type="ORF">IAA60_01810</name>
</gene>
<evidence type="ECO:0000313" key="4">
    <source>
        <dbReference type="EMBL" id="HIT84620.1"/>
    </source>
</evidence>
<evidence type="ECO:0000256" key="2">
    <source>
        <dbReference type="SAM" id="Phobius"/>
    </source>
</evidence>
<dbReference type="AlphaFoldDB" id="A0A9D1H1I5"/>
<proteinExistence type="inferred from homology"/>
<evidence type="ECO:0000256" key="1">
    <source>
        <dbReference type="ARBA" id="ARBA00006464"/>
    </source>
</evidence>
<reference evidence="4" key="2">
    <citation type="journal article" date="2021" name="PeerJ">
        <title>Extensive microbial diversity within the chicken gut microbiome revealed by metagenomics and culture.</title>
        <authorList>
            <person name="Gilroy R."/>
            <person name="Ravi A."/>
            <person name="Getino M."/>
            <person name="Pursley I."/>
            <person name="Horton D.L."/>
            <person name="Alikhan N.F."/>
            <person name="Baker D."/>
            <person name="Gharbi K."/>
            <person name="Hall N."/>
            <person name="Watson M."/>
            <person name="Adriaenssens E.M."/>
            <person name="Foster-Nyarko E."/>
            <person name="Jarju S."/>
            <person name="Secka A."/>
            <person name="Antonio M."/>
            <person name="Oren A."/>
            <person name="Chaudhuri R.R."/>
            <person name="La Ragione R."/>
            <person name="Hildebrand F."/>
            <person name="Pallen M.J."/>
        </authorList>
    </citation>
    <scope>NUCLEOTIDE SEQUENCE</scope>
    <source>
        <strain evidence="4">CHK181-108</strain>
    </source>
</reference>
<dbReference type="EMBL" id="DVLU01000015">
    <property type="protein sequence ID" value="HIT84620.1"/>
    <property type="molecule type" value="Genomic_DNA"/>
</dbReference>
<dbReference type="Proteomes" id="UP000824165">
    <property type="component" value="Unassembled WGS sequence"/>
</dbReference>
<sequence length="214" mass="24855">MPFGKPDKEFYVDEIKELEKKPVYDFVKRAMDIVIAVFGVVVFILPMAVMYIAIALTSEGAPIYKQERLGLNGKKFYIYKFRTMYTDAEKNGAQWSRGDDDERITPVGRFLRRFKFDELPQLFNCIKGDVSFVGPRPEREIFYDCFESYVHGFHQRLLVKPGITGLAQITGGYYLKPEEKIVYDMEYIRNRSILNDIKILLQTVFVVLKGEGSK</sequence>
<keyword evidence="2" id="KW-0472">Membrane</keyword>
<reference evidence="4" key="1">
    <citation type="submission" date="2020-10" db="EMBL/GenBank/DDBJ databases">
        <authorList>
            <person name="Gilroy R."/>
        </authorList>
    </citation>
    <scope>NUCLEOTIDE SEQUENCE</scope>
    <source>
        <strain evidence="4">CHK181-108</strain>
    </source>
</reference>
<dbReference type="InterPro" id="IPR003362">
    <property type="entry name" value="Bact_transf"/>
</dbReference>
<comment type="similarity">
    <text evidence="1">Belongs to the bacterial sugar transferase family.</text>
</comment>
<dbReference type="PANTHER" id="PTHR30576:SF0">
    <property type="entry name" value="UNDECAPRENYL-PHOSPHATE N-ACETYLGALACTOSAMINYL 1-PHOSPHATE TRANSFERASE-RELATED"/>
    <property type="match status" value="1"/>
</dbReference>
<protein>
    <submittedName>
        <fullName evidence="4">Sugar transferase</fullName>
    </submittedName>
</protein>
<comment type="caution">
    <text evidence="4">The sequence shown here is derived from an EMBL/GenBank/DDBJ whole genome shotgun (WGS) entry which is preliminary data.</text>
</comment>
<keyword evidence="2" id="KW-0812">Transmembrane</keyword>
<feature type="transmembrane region" description="Helical" evidence="2">
    <location>
        <begin position="33"/>
        <end position="56"/>
    </location>
</feature>
<keyword evidence="2" id="KW-1133">Transmembrane helix</keyword>
<dbReference type="Pfam" id="PF02397">
    <property type="entry name" value="Bac_transf"/>
    <property type="match status" value="1"/>
</dbReference>
<dbReference type="GO" id="GO:0016780">
    <property type="term" value="F:phosphotransferase activity, for other substituted phosphate groups"/>
    <property type="evidence" value="ECO:0007669"/>
    <property type="project" value="TreeGrafter"/>
</dbReference>
<keyword evidence="4" id="KW-0808">Transferase</keyword>
<accession>A0A9D1H1I5</accession>